<comment type="caution">
    <text evidence="8">The sequence shown here is derived from an EMBL/GenBank/DDBJ whole genome shotgun (WGS) entry which is preliminary data.</text>
</comment>
<dbReference type="GO" id="GO:0000070">
    <property type="term" value="P:mitotic sister chromatid segregation"/>
    <property type="evidence" value="ECO:0007669"/>
    <property type="project" value="TreeGrafter"/>
</dbReference>
<dbReference type="GO" id="GO:0000939">
    <property type="term" value="C:inner kinetochore"/>
    <property type="evidence" value="ECO:0007669"/>
    <property type="project" value="TreeGrafter"/>
</dbReference>
<proteinExistence type="inferred from homology"/>
<keyword evidence="9" id="KW-1185">Reference proteome</keyword>
<dbReference type="PANTHER" id="PTHR48208">
    <property type="entry name" value="CENTROMERE PROTEIN I"/>
    <property type="match status" value="1"/>
</dbReference>
<evidence type="ECO:0000256" key="3">
    <source>
        <dbReference type="ARBA" id="ARBA00005470"/>
    </source>
</evidence>
<dbReference type="GO" id="GO:0005634">
    <property type="term" value="C:nucleus"/>
    <property type="evidence" value="ECO:0007669"/>
    <property type="project" value="UniProtKB-SubCell"/>
</dbReference>
<sequence>MEDSAPVDAEVALTADEARNRISYLIDDVTHASRLNARQRGTSIRPTVDSLAALCYEHGLEVDQLAKIVDLVTLKNHLDQASLAVLAKNMYPKTTLPDEVVIKTVAALGHGELKPTFPVQALLIRWLIIAHHVIARPEVLGRAYAVLFNLLDTAAIRPQLCHLLALITRRKHVRPFRIQYLMDLSLRLGSDPAVIGLLRVYKDYYPEIIVGDAIKGRASAFKHPDIEWRMRLDEIQDAHSRSSQARLESQANSGFRSRRAIGSRPQRGGIPAAHTSQATEKSVTLEEIDSAARFVQILEKIEFPDQLVAVVSDPLLQKLMQLRPDQTSFRRVSNWIGSMIQDIEDYPNDISIVTDMMSVLYDYVSKTKHIPPVILSFFEPFVPSLWNGRDSQEEILAILSFIPIKNWTDLYTSLFQNIEAKVIQQDDPQSQITLLNFYTILLRNWISLFLAADTLDADSSASISELISHGNTLCSLLAQTLPSTASHLVILDFLEQAAVCHWMDGLKDNIRALLPDGSLVYGLMLSQSPAVLSRLCLALSLHKKSMEQVVQLRTPQNTLMYSGSYDKLYVGLFNAFLMDTVNCLWRLRAFSLADPNSRGCMIPQPLVESLDTYIHRLDGSLSISMAFGLSFSPALSGTSIEAFWEAEDRELQAQGRRGAKRHAGPVTANSLARLQNQGGIEMSFQEYRVKVLRYLDSQGLSGIPELMRSTMKILMTPRKT</sequence>
<comment type="subcellular location">
    <subcellularLocation>
        <location evidence="2">Chromosome</location>
        <location evidence="2">Centromere</location>
    </subcellularLocation>
    <subcellularLocation>
        <location evidence="1">Nucleus</location>
    </subcellularLocation>
</comment>
<dbReference type="OrthoDB" id="6347512at2759"/>
<evidence type="ECO:0000256" key="2">
    <source>
        <dbReference type="ARBA" id="ARBA00004584"/>
    </source>
</evidence>
<accession>A0A0F4ZCI3</accession>
<keyword evidence="6" id="KW-0137">Centromere</keyword>
<evidence type="ECO:0000313" key="8">
    <source>
        <dbReference type="EMBL" id="KKA27851.1"/>
    </source>
</evidence>
<evidence type="ECO:0000256" key="6">
    <source>
        <dbReference type="ARBA" id="ARBA00023328"/>
    </source>
</evidence>
<dbReference type="Pfam" id="PF07778">
    <property type="entry name" value="CENP-I"/>
    <property type="match status" value="1"/>
</dbReference>
<dbReference type="PANTHER" id="PTHR48208:SF2">
    <property type="entry name" value="CENTROMERE PROTEIN I"/>
    <property type="match status" value="1"/>
</dbReference>
<feature type="compositionally biased region" description="Polar residues" evidence="7">
    <location>
        <begin position="241"/>
        <end position="255"/>
    </location>
</feature>
<comment type="similarity">
    <text evidence="3">Belongs to the CENP-I/CTF3 family.</text>
</comment>
<evidence type="ECO:0000256" key="1">
    <source>
        <dbReference type="ARBA" id="ARBA00004123"/>
    </source>
</evidence>
<dbReference type="AlphaFoldDB" id="A0A0F4ZCI3"/>
<evidence type="ECO:0000313" key="9">
    <source>
        <dbReference type="Proteomes" id="UP000033483"/>
    </source>
</evidence>
<dbReference type="CDD" id="cd22647">
    <property type="entry name" value="CTF3_NTD_HEAT"/>
    <property type="match status" value="1"/>
</dbReference>
<organism evidence="8 9">
    <name type="scientific">Thielaviopsis punctulata</name>
    <dbReference type="NCBI Taxonomy" id="72032"/>
    <lineage>
        <taxon>Eukaryota</taxon>
        <taxon>Fungi</taxon>
        <taxon>Dikarya</taxon>
        <taxon>Ascomycota</taxon>
        <taxon>Pezizomycotina</taxon>
        <taxon>Sordariomycetes</taxon>
        <taxon>Hypocreomycetidae</taxon>
        <taxon>Microascales</taxon>
        <taxon>Ceratocystidaceae</taxon>
        <taxon>Thielaviopsis</taxon>
    </lineage>
</organism>
<protein>
    <recommendedName>
        <fullName evidence="10">Mis6 domain protein</fullName>
    </recommendedName>
</protein>
<feature type="region of interest" description="Disordered" evidence="7">
    <location>
        <begin position="241"/>
        <end position="278"/>
    </location>
</feature>
<evidence type="ECO:0000256" key="4">
    <source>
        <dbReference type="ARBA" id="ARBA00022454"/>
    </source>
</evidence>
<name>A0A0F4ZCI3_9PEZI</name>
<evidence type="ECO:0008006" key="10">
    <source>
        <dbReference type="Google" id="ProtNLM"/>
    </source>
</evidence>
<evidence type="ECO:0000256" key="5">
    <source>
        <dbReference type="ARBA" id="ARBA00023242"/>
    </source>
</evidence>
<dbReference type="EMBL" id="LAEV01001554">
    <property type="protein sequence ID" value="KKA27851.1"/>
    <property type="molecule type" value="Genomic_DNA"/>
</dbReference>
<reference evidence="8 9" key="1">
    <citation type="submission" date="2015-03" db="EMBL/GenBank/DDBJ databases">
        <authorList>
            <person name="Radwan O."/>
            <person name="Al-Naeli F.A."/>
            <person name="Rendon G.A."/>
            <person name="Fields C."/>
        </authorList>
    </citation>
    <scope>NUCLEOTIDE SEQUENCE [LARGE SCALE GENOMIC DNA]</scope>
    <source>
        <strain evidence="8">CR-DP1</strain>
    </source>
</reference>
<gene>
    <name evidence="8" type="ORF">TD95_003234</name>
</gene>
<keyword evidence="5" id="KW-0539">Nucleus</keyword>
<evidence type="ECO:0000256" key="7">
    <source>
        <dbReference type="SAM" id="MobiDB-lite"/>
    </source>
</evidence>
<keyword evidence="4" id="KW-0158">Chromosome</keyword>
<dbReference type="Proteomes" id="UP000033483">
    <property type="component" value="Unassembled WGS sequence"/>
</dbReference>
<dbReference type="GO" id="GO:0034080">
    <property type="term" value="P:CENP-A containing chromatin assembly"/>
    <property type="evidence" value="ECO:0007669"/>
    <property type="project" value="TreeGrafter"/>
</dbReference>
<dbReference type="InterPro" id="IPR012485">
    <property type="entry name" value="CENP-I"/>
</dbReference>